<dbReference type="InterPro" id="IPR000182">
    <property type="entry name" value="GNAT_dom"/>
</dbReference>
<proteinExistence type="predicted"/>
<dbReference type="GO" id="GO:0016747">
    <property type="term" value="F:acyltransferase activity, transferring groups other than amino-acyl groups"/>
    <property type="evidence" value="ECO:0007669"/>
    <property type="project" value="InterPro"/>
</dbReference>
<dbReference type="InterPro" id="IPR016181">
    <property type="entry name" value="Acyl_CoA_acyltransferase"/>
</dbReference>
<dbReference type="HOGENOM" id="CLU_013985_22_1_5"/>
<dbReference type="PATRIC" id="fig|1367847.3.peg.2802"/>
<name>S5XX10_PARAH</name>
<dbReference type="STRING" id="1367847.JCM7686_2796"/>
<dbReference type="KEGG" id="pami:JCM7686_2796"/>
<keyword evidence="3" id="KW-1185">Reference proteome</keyword>
<evidence type="ECO:0000313" key="2">
    <source>
        <dbReference type="EMBL" id="AGT09852.1"/>
    </source>
</evidence>
<feature type="domain" description="N-acetyltransferase" evidence="1">
    <location>
        <begin position="17"/>
        <end position="160"/>
    </location>
</feature>
<accession>S5XX10</accession>
<gene>
    <name evidence="2" type="ORF">JCM7686_2796</name>
</gene>
<dbReference type="Proteomes" id="UP000015480">
    <property type="component" value="Chromosome"/>
</dbReference>
<evidence type="ECO:0000259" key="1">
    <source>
        <dbReference type="PROSITE" id="PS51186"/>
    </source>
</evidence>
<dbReference type="Pfam" id="PF13508">
    <property type="entry name" value="Acetyltransf_7"/>
    <property type="match status" value="1"/>
</dbReference>
<dbReference type="eggNOG" id="COG0456">
    <property type="taxonomic scope" value="Bacteria"/>
</dbReference>
<keyword evidence="2" id="KW-0808">Transferase</keyword>
<dbReference type="AlphaFoldDB" id="S5XX10"/>
<reference evidence="2 3" key="1">
    <citation type="journal article" date="2014" name="BMC Genomics">
        <title>Architecture and functions of a multipartite genome of the methylotrophic bacterium Paracoccus aminophilus JCM 7686, containing primary and secondary chromids.</title>
        <authorList>
            <person name="Dziewit L."/>
            <person name="Czarnecki J."/>
            <person name="Wibberg D."/>
            <person name="Radlinska M."/>
            <person name="Mrozek P."/>
            <person name="Szymczak M."/>
            <person name="Schluter A."/>
            <person name="Puhler A."/>
            <person name="Bartosik D."/>
        </authorList>
    </citation>
    <scope>NUCLEOTIDE SEQUENCE [LARGE SCALE GENOMIC DNA]</scope>
    <source>
        <strain evidence="2">JCM 7686</strain>
    </source>
</reference>
<dbReference type="EMBL" id="CP006650">
    <property type="protein sequence ID" value="AGT09852.1"/>
    <property type="molecule type" value="Genomic_DNA"/>
</dbReference>
<dbReference type="SUPFAM" id="SSF55729">
    <property type="entry name" value="Acyl-CoA N-acyltransferases (Nat)"/>
    <property type="match status" value="1"/>
</dbReference>
<dbReference type="PROSITE" id="PS51186">
    <property type="entry name" value="GNAT"/>
    <property type="match status" value="1"/>
</dbReference>
<protein>
    <submittedName>
        <fullName evidence="2">GCN5-related N-acetyltransferase</fullName>
    </submittedName>
</protein>
<sequence length="171" mass="19004">MRAGPDIVPPMNQRPKFHLRPIRQDEFPFAEALHLNAMRPLLEDLGAWNEPLRRAAIRRSFKTSDSRVIVYDGRDIGWLQIAERDFDYNIAQIQILDEYCGLGIGSVIMADLLAKAGQEGRTVSLSAVRNNRAIGLYRRLGFAVIDPSVSPIIDMVWNPGSTATATAATQG</sequence>
<organism evidence="2 3">
    <name type="scientific">Paracoccus aminophilus JCM 7686</name>
    <dbReference type="NCBI Taxonomy" id="1367847"/>
    <lineage>
        <taxon>Bacteria</taxon>
        <taxon>Pseudomonadati</taxon>
        <taxon>Pseudomonadota</taxon>
        <taxon>Alphaproteobacteria</taxon>
        <taxon>Rhodobacterales</taxon>
        <taxon>Paracoccaceae</taxon>
        <taxon>Paracoccus</taxon>
    </lineage>
</organism>
<evidence type="ECO:0000313" key="3">
    <source>
        <dbReference type="Proteomes" id="UP000015480"/>
    </source>
</evidence>
<dbReference type="Gene3D" id="3.40.630.30">
    <property type="match status" value="1"/>
</dbReference>